<evidence type="ECO:0000256" key="1">
    <source>
        <dbReference type="SAM" id="MobiDB-lite"/>
    </source>
</evidence>
<proteinExistence type="predicted"/>
<gene>
    <name evidence="2" type="ORF">MEDL_30992</name>
</gene>
<evidence type="ECO:0000313" key="2">
    <source>
        <dbReference type="EMBL" id="CAG2217298.1"/>
    </source>
</evidence>
<feature type="region of interest" description="Disordered" evidence="1">
    <location>
        <begin position="83"/>
        <end position="153"/>
    </location>
</feature>
<feature type="compositionally biased region" description="Basic and acidic residues" evidence="1">
    <location>
        <begin position="115"/>
        <end position="124"/>
    </location>
</feature>
<dbReference type="EMBL" id="CAJPWZ010001526">
    <property type="protein sequence ID" value="CAG2217298.1"/>
    <property type="molecule type" value="Genomic_DNA"/>
</dbReference>
<comment type="caution">
    <text evidence="2">The sequence shown here is derived from an EMBL/GenBank/DDBJ whole genome shotgun (WGS) entry which is preliminary data.</text>
</comment>
<accession>A0A8S3S628</accession>
<keyword evidence="3" id="KW-1185">Reference proteome</keyword>
<reference evidence="2" key="1">
    <citation type="submission" date="2021-03" db="EMBL/GenBank/DDBJ databases">
        <authorList>
            <person name="Bekaert M."/>
        </authorList>
    </citation>
    <scope>NUCLEOTIDE SEQUENCE</scope>
</reference>
<dbReference type="Proteomes" id="UP000683360">
    <property type="component" value="Unassembled WGS sequence"/>
</dbReference>
<evidence type="ECO:0000313" key="3">
    <source>
        <dbReference type="Proteomes" id="UP000683360"/>
    </source>
</evidence>
<protein>
    <submittedName>
        <fullName evidence="2">ANKRD17</fullName>
    </submittedName>
</protein>
<feature type="compositionally biased region" description="Basic and acidic residues" evidence="1">
    <location>
        <begin position="93"/>
        <end position="102"/>
    </location>
</feature>
<organism evidence="2 3">
    <name type="scientific">Mytilus edulis</name>
    <name type="common">Blue mussel</name>
    <dbReference type="NCBI Taxonomy" id="6550"/>
    <lineage>
        <taxon>Eukaryota</taxon>
        <taxon>Metazoa</taxon>
        <taxon>Spiralia</taxon>
        <taxon>Lophotrochozoa</taxon>
        <taxon>Mollusca</taxon>
        <taxon>Bivalvia</taxon>
        <taxon>Autobranchia</taxon>
        <taxon>Pteriomorphia</taxon>
        <taxon>Mytilida</taxon>
        <taxon>Mytiloidea</taxon>
        <taxon>Mytilidae</taxon>
        <taxon>Mytilinae</taxon>
        <taxon>Mytilus</taxon>
    </lineage>
</organism>
<name>A0A8S3S628_MYTED</name>
<dbReference type="AlphaFoldDB" id="A0A8S3S628"/>
<sequence length="153" mass="17404">MRKVHISDNKYPIVEDLTLLNNMFLQGRFEDKQVSQQAELCKVPSTYVIDRFAKRANTAIKKLEADGAATPITPERLFEMSITEKKVGKRKPKSTEKSKENFEQDVTFSPKRKKVADDTTKLTDDINSLTTSKKPVAPKSKKTSQPKKQQCQT</sequence>